<feature type="repeat" description="WD" evidence="6">
    <location>
        <begin position="171"/>
        <end position="202"/>
    </location>
</feature>
<evidence type="ECO:0000256" key="6">
    <source>
        <dbReference type="PROSITE-ProRule" id="PRU00221"/>
    </source>
</evidence>
<dbReference type="EMBL" id="FWEW01003741">
    <property type="protein sequence ID" value="SLM40830.1"/>
    <property type="molecule type" value="Genomic_DNA"/>
</dbReference>
<evidence type="ECO:0000256" key="4">
    <source>
        <dbReference type="ARBA" id="ARBA00023015"/>
    </source>
</evidence>
<evidence type="ECO:0000313" key="9">
    <source>
        <dbReference type="Proteomes" id="UP000192927"/>
    </source>
</evidence>
<dbReference type="SUPFAM" id="SSF50978">
    <property type="entry name" value="WD40 repeat-like"/>
    <property type="match status" value="1"/>
</dbReference>
<dbReference type="InterPro" id="IPR036322">
    <property type="entry name" value="WD40_repeat_dom_sf"/>
</dbReference>
<keyword evidence="2 6" id="KW-0853">WD repeat</keyword>
<accession>A0A1W5DCX6</accession>
<dbReference type="InterPro" id="IPR015943">
    <property type="entry name" value="WD40/YVTN_repeat-like_dom_sf"/>
</dbReference>
<evidence type="ECO:0000256" key="1">
    <source>
        <dbReference type="ARBA" id="ARBA00008075"/>
    </source>
</evidence>
<evidence type="ECO:0000313" key="8">
    <source>
        <dbReference type="EMBL" id="SLM40830.1"/>
    </source>
</evidence>
<feature type="repeat" description="WD" evidence="6">
    <location>
        <begin position="122"/>
        <end position="164"/>
    </location>
</feature>
<protein>
    <submittedName>
        <fullName evidence="8">WD40/YVTN repeat-like-containing domain</fullName>
    </submittedName>
</protein>
<evidence type="ECO:0000256" key="2">
    <source>
        <dbReference type="ARBA" id="ARBA00022574"/>
    </source>
</evidence>
<dbReference type="AlphaFoldDB" id="A0A1W5DCX6"/>
<keyword evidence="4" id="KW-0805">Transcription regulation</keyword>
<keyword evidence="3" id="KW-0677">Repeat</keyword>
<evidence type="ECO:0000256" key="7">
    <source>
        <dbReference type="SAM" id="MobiDB-lite"/>
    </source>
</evidence>
<dbReference type="PROSITE" id="PS50294">
    <property type="entry name" value="WD_REPEATS_REGION"/>
    <property type="match status" value="2"/>
</dbReference>
<organism evidence="8 9">
    <name type="scientific">Lasallia pustulata</name>
    <dbReference type="NCBI Taxonomy" id="136370"/>
    <lineage>
        <taxon>Eukaryota</taxon>
        <taxon>Fungi</taxon>
        <taxon>Dikarya</taxon>
        <taxon>Ascomycota</taxon>
        <taxon>Pezizomycotina</taxon>
        <taxon>Lecanoromycetes</taxon>
        <taxon>OSLEUM clade</taxon>
        <taxon>Umbilicariomycetidae</taxon>
        <taxon>Umbilicariales</taxon>
        <taxon>Umbilicariaceae</taxon>
        <taxon>Lasallia</taxon>
    </lineage>
</organism>
<dbReference type="PANTHER" id="PTHR10253">
    <property type="entry name" value="POLYCOMB PROTEIN"/>
    <property type="match status" value="1"/>
</dbReference>
<comment type="similarity">
    <text evidence="1">Belongs to the WD repeat ESC family.</text>
</comment>
<proteinExistence type="inferred from homology"/>
<sequence>MALFLESFPSLKSTARINSFEKRIEATQFFDCKFYPYTAAGVDPVFAVVGKRETIICRPLKSKDAGFEVLRWFQDDDPNVDLNSLAWSRDLTTGDPLICVAGKDKPSIDVLNVKTGQLVKTLIGHGKDIEDLAVSPLSPSILASVSMDHSVRFWSLDSAHEKQPCMLICAGEGHKEGILTMAFHHTGRYLLTGGHDSVVNLWVIPELPDENVGTDKLTRIHYPHFSTSAIHTNYVDCVAWYDDLILSKCADSHMIVLWRIEGFSSDNPPPPASTAPTAHTFTPTRSAFGGGYQRLLEFDCKETTSFYIRFSLFHRPWQRPMLVIGNENSKVYFWDLQRLEDWTEADDIGDGGDGFKVPLAVKKKHAGGRPRLKQREPSVTSTTTSGSLAPRSEDSGEAVADMTAPKSRKRYGVEDPFKPLQPHQTVVVPKVLFASRQTAWSVGGEWMVVVGDQGMIAVFHR</sequence>
<name>A0A1W5DCX6_9LECA</name>
<keyword evidence="9" id="KW-1185">Reference proteome</keyword>
<dbReference type="InterPro" id="IPR051243">
    <property type="entry name" value="PcG_WD-repeat"/>
</dbReference>
<dbReference type="InterPro" id="IPR001680">
    <property type="entry name" value="WD40_rpt"/>
</dbReference>
<dbReference type="Proteomes" id="UP000192927">
    <property type="component" value="Unassembled WGS sequence"/>
</dbReference>
<dbReference type="SMART" id="SM00320">
    <property type="entry name" value="WD40"/>
    <property type="match status" value="4"/>
</dbReference>
<feature type="compositionally biased region" description="Polar residues" evidence="7">
    <location>
        <begin position="377"/>
        <end position="387"/>
    </location>
</feature>
<dbReference type="Gene3D" id="2.130.10.10">
    <property type="entry name" value="YVTN repeat-like/Quinoprotein amine dehydrogenase"/>
    <property type="match status" value="1"/>
</dbReference>
<feature type="region of interest" description="Disordered" evidence="7">
    <location>
        <begin position="365"/>
        <end position="416"/>
    </location>
</feature>
<dbReference type="PROSITE" id="PS50082">
    <property type="entry name" value="WD_REPEATS_2"/>
    <property type="match status" value="2"/>
</dbReference>
<dbReference type="Pfam" id="PF00400">
    <property type="entry name" value="WD40"/>
    <property type="match status" value="2"/>
</dbReference>
<keyword evidence="5" id="KW-0804">Transcription</keyword>
<evidence type="ECO:0000256" key="3">
    <source>
        <dbReference type="ARBA" id="ARBA00022737"/>
    </source>
</evidence>
<reference evidence="9" key="1">
    <citation type="submission" date="2017-03" db="EMBL/GenBank/DDBJ databases">
        <authorList>
            <person name="Sharma R."/>
            <person name="Thines M."/>
        </authorList>
    </citation>
    <scope>NUCLEOTIDE SEQUENCE [LARGE SCALE GENOMIC DNA]</scope>
</reference>
<evidence type="ECO:0000256" key="5">
    <source>
        <dbReference type="ARBA" id="ARBA00023163"/>
    </source>
</evidence>